<gene>
    <name evidence="4" type="ORF">GCM10023183_01210</name>
</gene>
<dbReference type="RefSeq" id="WP_345161267.1">
    <property type="nucleotide sequence ID" value="NZ_BAABGX010000001.1"/>
</dbReference>
<keyword evidence="2" id="KW-0472">Membrane</keyword>
<accession>A0ABP8F594</accession>
<sequence length="806" mass="90192">MMEYLLKVSLVMAVGFLFYKLFLQQESFFATNRFYLLCCLALAFAFPFVNMPQLVKNQGIVSSLFQEKETGQEVSPSVASTPLNNSVVQEPASTSTPASQINVPEQPSASSVSAVKESSQIKTNMQAERSAFEGRSWGFWLVMFYAFGVAIFCLNLLFQLVATFWKVYQNQDKVEDGDYVIINTAKPQAPCSFFKYIFIHPDSYDFDTYEQIIAHEKIHVRLGHTLDLLLAELAVVVLWFNPLAWLYKREVEKNIEYQTDAILLGQEQVSPDIYQMSLLQIACPQKPLSITTNYNQSLLKQRICMMNAKKSTPHAFWKYAFLAPLFFGTLLVLNEPATSNTLPLPSLTVSEIPQEVIQEKVVDNTQVPAPPAPKAAPLPAPIAKEETHVVKPIAQGKPQTTAPAKKGQEPRFRNGNTSINNNGKSMDMSQGYWYGHTTATQYCVELKGNQNTSSWNMSRCFDKGLIKKNGADVFTLTKEAGTLQFNGKLDEEVSQGKYTFTPDNGYVSYLNKQDINTKDTNQNLLFFLFLGEVNKEYVGYLKSTYGEVSGRKLEELAIHGVTIDQFKTYVSLFKKHNNSQPSINEVIEARIHGITENYVKELQALGYKDVSLKKMIEAKIHGVSSHYVEGLKQAGYTNLSLDKVISAKIHGVTTERIKELKAIGGADLTLDKAIEMRIHGVTADYIKDLSNAGYSNLTLSKITEAKIHGVNSSTIKALNSYGFKNLSINQVINAKIHGVNGDFLQGLEKEGFKNLSIDKAVEAKIHGVTGDFIKEARKDGYNLKSLDEYINVKIMGYRRAGRTRSE</sequence>
<reference evidence="5" key="1">
    <citation type="journal article" date="2019" name="Int. J. Syst. Evol. Microbiol.">
        <title>The Global Catalogue of Microorganisms (GCM) 10K type strain sequencing project: providing services to taxonomists for standard genome sequencing and annotation.</title>
        <authorList>
            <consortium name="The Broad Institute Genomics Platform"/>
            <consortium name="The Broad Institute Genome Sequencing Center for Infectious Disease"/>
            <person name="Wu L."/>
            <person name="Ma J."/>
        </authorList>
    </citation>
    <scope>NUCLEOTIDE SEQUENCE [LARGE SCALE GENOMIC DNA]</scope>
    <source>
        <strain evidence="5">JCM 17917</strain>
    </source>
</reference>
<dbReference type="EMBL" id="BAABGX010000001">
    <property type="protein sequence ID" value="GAA4295380.1"/>
    <property type="molecule type" value="Genomic_DNA"/>
</dbReference>
<keyword evidence="5" id="KW-1185">Reference proteome</keyword>
<dbReference type="PANTHER" id="PTHR34978">
    <property type="entry name" value="POSSIBLE SENSOR-TRANSDUCER PROTEIN BLAR"/>
    <property type="match status" value="1"/>
</dbReference>
<dbReference type="PANTHER" id="PTHR34978:SF3">
    <property type="entry name" value="SLR0241 PROTEIN"/>
    <property type="match status" value="1"/>
</dbReference>
<feature type="transmembrane region" description="Helical" evidence="2">
    <location>
        <begin position="315"/>
        <end position="333"/>
    </location>
</feature>
<keyword evidence="2" id="KW-1133">Transmembrane helix</keyword>
<feature type="region of interest" description="Disordered" evidence="1">
    <location>
        <begin position="396"/>
        <end position="424"/>
    </location>
</feature>
<feature type="compositionally biased region" description="Polar residues" evidence="1">
    <location>
        <begin position="73"/>
        <end position="107"/>
    </location>
</feature>
<feature type="transmembrane region" description="Helical" evidence="2">
    <location>
        <begin position="5"/>
        <end position="22"/>
    </location>
</feature>
<feature type="region of interest" description="Disordered" evidence="1">
    <location>
        <begin position="73"/>
        <end position="116"/>
    </location>
</feature>
<comment type="caution">
    <text evidence="4">The sequence shown here is derived from an EMBL/GenBank/DDBJ whole genome shotgun (WGS) entry which is preliminary data.</text>
</comment>
<dbReference type="InterPro" id="IPR052173">
    <property type="entry name" value="Beta-lactam_resp_regulator"/>
</dbReference>
<proteinExistence type="predicted"/>
<feature type="domain" description="Peptidase M56" evidence="3">
    <location>
        <begin position="95"/>
        <end position="305"/>
    </location>
</feature>
<feature type="compositionally biased region" description="Polar residues" evidence="1">
    <location>
        <begin position="414"/>
        <end position="424"/>
    </location>
</feature>
<evidence type="ECO:0000259" key="3">
    <source>
        <dbReference type="Pfam" id="PF05569"/>
    </source>
</evidence>
<dbReference type="Proteomes" id="UP001501844">
    <property type="component" value="Unassembled WGS sequence"/>
</dbReference>
<dbReference type="Pfam" id="PF05569">
    <property type="entry name" value="Peptidase_M56"/>
    <property type="match status" value="1"/>
</dbReference>
<name>A0ABP8F594_9BACT</name>
<evidence type="ECO:0000313" key="5">
    <source>
        <dbReference type="Proteomes" id="UP001501844"/>
    </source>
</evidence>
<protein>
    <recommendedName>
        <fullName evidence="3">Peptidase M56 domain-containing protein</fullName>
    </recommendedName>
</protein>
<feature type="transmembrane region" description="Helical" evidence="2">
    <location>
        <begin position="137"/>
        <end position="158"/>
    </location>
</feature>
<evidence type="ECO:0000256" key="2">
    <source>
        <dbReference type="SAM" id="Phobius"/>
    </source>
</evidence>
<evidence type="ECO:0000256" key="1">
    <source>
        <dbReference type="SAM" id="MobiDB-lite"/>
    </source>
</evidence>
<feature type="transmembrane region" description="Helical" evidence="2">
    <location>
        <begin position="34"/>
        <end position="55"/>
    </location>
</feature>
<organism evidence="4 5">
    <name type="scientific">Nibribacter koreensis</name>
    <dbReference type="NCBI Taxonomy" id="1084519"/>
    <lineage>
        <taxon>Bacteria</taxon>
        <taxon>Pseudomonadati</taxon>
        <taxon>Bacteroidota</taxon>
        <taxon>Cytophagia</taxon>
        <taxon>Cytophagales</taxon>
        <taxon>Hymenobacteraceae</taxon>
        <taxon>Nibribacter</taxon>
    </lineage>
</organism>
<evidence type="ECO:0000313" key="4">
    <source>
        <dbReference type="EMBL" id="GAA4295380.1"/>
    </source>
</evidence>
<keyword evidence="2" id="KW-0812">Transmembrane</keyword>
<dbReference type="InterPro" id="IPR008756">
    <property type="entry name" value="Peptidase_M56"/>
</dbReference>